<protein>
    <recommendedName>
        <fullName evidence="5">Restriction endonuclease subunit S</fullName>
    </recommendedName>
</protein>
<proteinExistence type="predicted"/>
<sequence length="315" mass="35934">MIHKPAWFTSGRVFVSYAPTVGINKDGEDLYIIDETTGERTDVIDDKLLNDVRSLKAGEATATGRWVDVGELTDRLMAVPAYFDARPMADFEAMMRHPEMVDYDEFTIEELIDNEWIETLSGHGSPPADFRHGTVPYIKVSDIRAGQININPTNRVSEVVARKFWKGTESGLRQWDLITPIRTSKNIGEFAVLMPGQEHVVLTKEMLILRATDQAPFDNFYLLWALTLKAVRRQWERIVFMQTNREDVGTRYREIVLPIPSSADVASVRSEPFRTYYEGMDALREHLISYLESDDKHHLFISTAAMAAEEAEDVD</sequence>
<evidence type="ECO:0000313" key="3">
    <source>
        <dbReference type="EMBL" id="BDA63860.1"/>
    </source>
</evidence>
<evidence type="ECO:0000256" key="1">
    <source>
        <dbReference type="ARBA" id="ARBA00022747"/>
    </source>
</evidence>
<dbReference type="Gene3D" id="3.90.220.20">
    <property type="entry name" value="DNA methylase specificity domains"/>
    <property type="match status" value="1"/>
</dbReference>
<name>A0ABM7U920_9ACTO</name>
<keyword evidence="2" id="KW-0238">DNA-binding</keyword>
<dbReference type="Proteomes" id="UP000824496">
    <property type="component" value="Chromosome"/>
</dbReference>
<dbReference type="InterPro" id="IPR044946">
    <property type="entry name" value="Restrct_endonuc_typeI_TRD_sf"/>
</dbReference>
<evidence type="ECO:0008006" key="5">
    <source>
        <dbReference type="Google" id="ProtNLM"/>
    </source>
</evidence>
<reference evidence="3 4" key="1">
    <citation type="submission" date="2021-08" db="EMBL/GenBank/DDBJ databases">
        <title>Whole genome sequence of novel Actinomyces species strain MAS-1.</title>
        <authorList>
            <person name="Saito M."/>
            <person name="Kuwahara N."/>
            <person name="Takizawa T."/>
            <person name="Gotouda H."/>
            <person name="Ochiai T."/>
        </authorList>
    </citation>
    <scope>NUCLEOTIDE SEQUENCE [LARGE SCALE GENOMIC DNA]</scope>
    <source>
        <strain evidence="3 4">MAS-1</strain>
    </source>
</reference>
<keyword evidence="4" id="KW-1185">Reference proteome</keyword>
<organism evidence="3 4">
    <name type="scientific">Actinomyces capricornis</name>
    <dbReference type="NCBI Taxonomy" id="2755559"/>
    <lineage>
        <taxon>Bacteria</taxon>
        <taxon>Bacillati</taxon>
        <taxon>Actinomycetota</taxon>
        <taxon>Actinomycetes</taxon>
        <taxon>Actinomycetales</taxon>
        <taxon>Actinomycetaceae</taxon>
        <taxon>Actinomyces</taxon>
    </lineage>
</organism>
<dbReference type="EMBL" id="AP025017">
    <property type="protein sequence ID" value="BDA63860.1"/>
    <property type="molecule type" value="Genomic_DNA"/>
</dbReference>
<evidence type="ECO:0000313" key="4">
    <source>
        <dbReference type="Proteomes" id="UP000824496"/>
    </source>
</evidence>
<dbReference type="SUPFAM" id="SSF116734">
    <property type="entry name" value="DNA methylase specificity domain"/>
    <property type="match status" value="1"/>
</dbReference>
<accession>A0ABM7U920</accession>
<gene>
    <name evidence="3" type="ORF">MANAM107_06940</name>
</gene>
<evidence type="ECO:0000256" key="2">
    <source>
        <dbReference type="ARBA" id="ARBA00023125"/>
    </source>
</evidence>
<keyword evidence="1" id="KW-0680">Restriction system</keyword>